<protein>
    <submittedName>
        <fullName evidence="3">Short-chain dehydrogenase/reductase SDR</fullName>
    </submittedName>
</protein>
<reference evidence="4" key="1">
    <citation type="submission" date="2013-04" db="EMBL/GenBank/DDBJ databases">
        <title>Thioclava sp. 13D2W-2 Genome Sequencing.</title>
        <authorList>
            <person name="Lai Q."/>
            <person name="Li G."/>
            <person name="Shao Z."/>
        </authorList>
    </citation>
    <scope>NUCLEOTIDE SEQUENCE [LARGE SCALE GENOMIC DNA]</scope>
    <source>
        <strain evidence="4">13D2W-2</strain>
    </source>
</reference>
<dbReference type="CDD" id="cd05233">
    <property type="entry name" value="SDR_c"/>
    <property type="match status" value="1"/>
</dbReference>
<dbReference type="Proteomes" id="UP000028607">
    <property type="component" value="Unassembled WGS sequence"/>
</dbReference>
<dbReference type="EMBL" id="AQRC01000003">
    <property type="protein sequence ID" value="KFE36092.1"/>
    <property type="molecule type" value="Genomic_DNA"/>
</dbReference>
<dbReference type="InterPro" id="IPR002347">
    <property type="entry name" value="SDR_fam"/>
</dbReference>
<dbReference type="SUPFAM" id="SSF51735">
    <property type="entry name" value="NAD(P)-binding Rossmann-fold domains"/>
    <property type="match status" value="1"/>
</dbReference>
<dbReference type="PATRIC" id="fig|1317124.6.peg.1158"/>
<evidence type="ECO:0000256" key="2">
    <source>
        <dbReference type="ARBA" id="ARBA00023002"/>
    </source>
</evidence>
<dbReference type="FunFam" id="3.40.50.720:FF:000084">
    <property type="entry name" value="Short-chain dehydrogenase reductase"/>
    <property type="match status" value="1"/>
</dbReference>
<name>A0A085TZE5_9RHOB</name>
<organism evidence="3 4">
    <name type="scientific">Thioclava atlantica</name>
    <dbReference type="NCBI Taxonomy" id="1317124"/>
    <lineage>
        <taxon>Bacteria</taxon>
        <taxon>Pseudomonadati</taxon>
        <taxon>Pseudomonadota</taxon>
        <taxon>Alphaproteobacteria</taxon>
        <taxon>Rhodobacterales</taxon>
        <taxon>Paracoccaceae</taxon>
        <taxon>Thioclava</taxon>
    </lineage>
</organism>
<dbReference type="Gene3D" id="3.40.50.720">
    <property type="entry name" value="NAD(P)-binding Rossmann-like Domain"/>
    <property type="match status" value="1"/>
</dbReference>
<dbReference type="PANTHER" id="PTHR42760:SF133">
    <property type="entry name" value="3-OXOACYL-[ACYL-CARRIER-PROTEIN] REDUCTASE"/>
    <property type="match status" value="1"/>
</dbReference>
<dbReference type="STRING" id="1317124.DW2_05665"/>
<dbReference type="AlphaFoldDB" id="A0A085TZE5"/>
<keyword evidence="2" id="KW-0560">Oxidoreductase</keyword>
<comment type="caution">
    <text evidence="3">The sequence shown here is derived from an EMBL/GenBank/DDBJ whole genome shotgun (WGS) entry which is preliminary data.</text>
</comment>
<accession>A0A085TZE5</accession>
<evidence type="ECO:0000313" key="3">
    <source>
        <dbReference type="EMBL" id="KFE36092.1"/>
    </source>
</evidence>
<comment type="similarity">
    <text evidence="1">Belongs to the short-chain dehydrogenases/reductases (SDR) family.</text>
</comment>
<dbReference type="PRINTS" id="PR00080">
    <property type="entry name" value="SDRFAMILY"/>
</dbReference>
<keyword evidence="4" id="KW-1185">Reference proteome</keyword>
<dbReference type="InterPro" id="IPR020904">
    <property type="entry name" value="Sc_DH/Rdtase_CS"/>
</dbReference>
<sequence length="260" mass="28414">MVRAEMKEDLMPEFASYPSLKGKSVIVTGGASGIGALIVEGFAEQGAKVGFLDRDAEASAALAARLEGVDYALCDLRDIAALKAALAELRERIGPADVLVNNAARDDRHDWREVDAEYWDDRMHTNLRHMFFAIQTVAPDMIAKGAGSIINMGSNSWWEAGAGFPAYATAKGAVHGLTRTMARELGGHRIRVNTVVPGWIMTDRQKTLWATPEALEKQRERQCLPDLIQPEYVARMVLFLASDDAAMCTANNYMVEAGSI</sequence>
<dbReference type="eggNOG" id="COG1028">
    <property type="taxonomic scope" value="Bacteria"/>
</dbReference>
<dbReference type="PRINTS" id="PR00081">
    <property type="entry name" value="GDHRDH"/>
</dbReference>
<evidence type="ECO:0000256" key="1">
    <source>
        <dbReference type="ARBA" id="ARBA00006484"/>
    </source>
</evidence>
<dbReference type="Pfam" id="PF13561">
    <property type="entry name" value="adh_short_C2"/>
    <property type="match status" value="1"/>
</dbReference>
<dbReference type="GO" id="GO:0016616">
    <property type="term" value="F:oxidoreductase activity, acting on the CH-OH group of donors, NAD or NADP as acceptor"/>
    <property type="evidence" value="ECO:0007669"/>
    <property type="project" value="TreeGrafter"/>
</dbReference>
<dbReference type="PANTHER" id="PTHR42760">
    <property type="entry name" value="SHORT-CHAIN DEHYDROGENASES/REDUCTASES FAMILY MEMBER"/>
    <property type="match status" value="1"/>
</dbReference>
<evidence type="ECO:0000313" key="4">
    <source>
        <dbReference type="Proteomes" id="UP000028607"/>
    </source>
</evidence>
<proteinExistence type="inferred from homology"/>
<reference evidence="3 4" key="2">
    <citation type="journal article" date="2015" name="Antonie Van Leeuwenhoek">
        <title>Thioclava indica sp. nov., isolated from surface seawater of the Indian Ocean.</title>
        <authorList>
            <person name="Liu Y."/>
            <person name="Lai Q."/>
            <person name="Du J."/>
            <person name="Xu H."/>
            <person name="Jiang L."/>
            <person name="Shao Z."/>
        </authorList>
    </citation>
    <scope>NUCLEOTIDE SEQUENCE [LARGE SCALE GENOMIC DNA]</scope>
    <source>
        <strain evidence="3 4">13D2W-2</strain>
    </source>
</reference>
<gene>
    <name evidence="3" type="ORF">DW2_05665</name>
</gene>
<dbReference type="PROSITE" id="PS00061">
    <property type="entry name" value="ADH_SHORT"/>
    <property type="match status" value="1"/>
</dbReference>
<dbReference type="InterPro" id="IPR036291">
    <property type="entry name" value="NAD(P)-bd_dom_sf"/>
</dbReference>